<dbReference type="InterPro" id="IPR023210">
    <property type="entry name" value="NADP_OxRdtase_dom"/>
</dbReference>
<feature type="compositionally biased region" description="Low complexity" evidence="2">
    <location>
        <begin position="32"/>
        <end position="43"/>
    </location>
</feature>
<dbReference type="EMBL" id="JALJOS010000005">
    <property type="protein sequence ID" value="KAK9839052.1"/>
    <property type="molecule type" value="Genomic_DNA"/>
</dbReference>
<dbReference type="AlphaFoldDB" id="A0AAW1RYY3"/>
<accession>A0AAW1RYY3</accession>
<dbReference type="Proteomes" id="UP001438707">
    <property type="component" value="Unassembled WGS sequence"/>
</dbReference>
<sequence length="397" mass="43765">MTGILGHSQSCLTRSRQTSSAKRRALKVQSVAAPEAPAAPKRGAAAKRIKLGSSDLSVSECCLGTMTWGGDQNSFEDASKQLSFAFDAGVNFIDTAEMYPVPPNKRYQGRTDLAIAPWLKQQRREDVVLASKVSGYGNDWIRASGDKTRISPSQIEQSVEASLQRLGTDHLDLLQIHWPDRYVSLFGGPPYDPKNERPDDVPFKTQLEGLKRLVDAGKVRHVGVSNETAYGVTQFIRAAEEHSLPRIVSIQNCYNLFVRTGFEADLAEVCAPRQCNVGLLAYSPLAGGVLSGKYLKNTAEPGSRLLRFEGYMARYTKQTAVEAMQAYCDIAQKYGVSPTELALAWCQGQTWTACSIIGATSMKQLKENISAFDVELPEEAFNEINEVNKRYRDPAVR</sequence>
<evidence type="ECO:0000313" key="4">
    <source>
        <dbReference type="EMBL" id="KAK9839052.1"/>
    </source>
</evidence>
<dbReference type="InterPro" id="IPR050523">
    <property type="entry name" value="AKR_Detox_Biosynth"/>
</dbReference>
<gene>
    <name evidence="4" type="ORF">WJX74_008492</name>
</gene>
<evidence type="ECO:0000256" key="2">
    <source>
        <dbReference type="SAM" id="MobiDB-lite"/>
    </source>
</evidence>
<dbReference type="InterPro" id="IPR020471">
    <property type="entry name" value="AKR"/>
</dbReference>
<comment type="caution">
    <text evidence="4">The sequence shown here is derived from an EMBL/GenBank/DDBJ whole genome shotgun (WGS) entry which is preliminary data.</text>
</comment>
<dbReference type="InterPro" id="IPR036812">
    <property type="entry name" value="NAD(P)_OxRdtase_dom_sf"/>
</dbReference>
<keyword evidence="5" id="KW-1185">Reference proteome</keyword>
<dbReference type="GO" id="GO:0016491">
    <property type="term" value="F:oxidoreductase activity"/>
    <property type="evidence" value="ECO:0007669"/>
    <property type="project" value="UniProtKB-KW"/>
</dbReference>
<name>A0AAW1RYY3_9CHLO</name>
<feature type="domain" description="NADP-dependent oxidoreductase" evidence="3">
    <location>
        <begin position="62"/>
        <end position="388"/>
    </location>
</feature>
<dbReference type="SUPFAM" id="SSF51430">
    <property type="entry name" value="NAD(P)-linked oxidoreductase"/>
    <property type="match status" value="1"/>
</dbReference>
<organism evidence="4 5">
    <name type="scientific">Apatococcus lobatus</name>
    <dbReference type="NCBI Taxonomy" id="904363"/>
    <lineage>
        <taxon>Eukaryota</taxon>
        <taxon>Viridiplantae</taxon>
        <taxon>Chlorophyta</taxon>
        <taxon>core chlorophytes</taxon>
        <taxon>Trebouxiophyceae</taxon>
        <taxon>Chlorellales</taxon>
        <taxon>Chlorellaceae</taxon>
        <taxon>Apatococcus</taxon>
    </lineage>
</organism>
<dbReference type="Gene3D" id="3.20.20.100">
    <property type="entry name" value="NADP-dependent oxidoreductase domain"/>
    <property type="match status" value="1"/>
</dbReference>
<evidence type="ECO:0000259" key="3">
    <source>
        <dbReference type="Pfam" id="PF00248"/>
    </source>
</evidence>
<keyword evidence="1" id="KW-0560">Oxidoreductase</keyword>
<proteinExistence type="predicted"/>
<feature type="region of interest" description="Disordered" evidence="2">
    <location>
        <begin position="1"/>
        <end position="44"/>
    </location>
</feature>
<protein>
    <recommendedName>
        <fullName evidence="3">NADP-dependent oxidoreductase domain-containing protein</fullName>
    </recommendedName>
</protein>
<dbReference type="PANTHER" id="PTHR43364">
    <property type="entry name" value="NADH-SPECIFIC METHYLGLYOXAL REDUCTASE-RELATED"/>
    <property type="match status" value="1"/>
</dbReference>
<evidence type="ECO:0000313" key="5">
    <source>
        <dbReference type="Proteomes" id="UP001438707"/>
    </source>
</evidence>
<reference evidence="4 5" key="1">
    <citation type="journal article" date="2024" name="Nat. Commun.">
        <title>Phylogenomics reveals the evolutionary origins of lichenization in chlorophyte algae.</title>
        <authorList>
            <person name="Puginier C."/>
            <person name="Libourel C."/>
            <person name="Otte J."/>
            <person name="Skaloud P."/>
            <person name="Haon M."/>
            <person name="Grisel S."/>
            <person name="Petersen M."/>
            <person name="Berrin J.G."/>
            <person name="Delaux P.M."/>
            <person name="Dal Grande F."/>
            <person name="Keller J."/>
        </authorList>
    </citation>
    <scope>NUCLEOTIDE SEQUENCE [LARGE SCALE GENOMIC DNA]</scope>
    <source>
        <strain evidence="4 5">SAG 2145</strain>
    </source>
</reference>
<dbReference type="CDD" id="cd19094">
    <property type="entry name" value="AKR_Tas-like"/>
    <property type="match status" value="1"/>
</dbReference>
<dbReference type="Pfam" id="PF00248">
    <property type="entry name" value="Aldo_ket_red"/>
    <property type="match status" value="1"/>
</dbReference>
<evidence type="ECO:0000256" key="1">
    <source>
        <dbReference type="ARBA" id="ARBA00023002"/>
    </source>
</evidence>
<feature type="compositionally biased region" description="Polar residues" evidence="2">
    <location>
        <begin position="7"/>
        <end position="20"/>
    </location>
</feature>
<dbReference type="PANTHER" id="PTHR43364:SF4">
    <property type="entry name" value="NAD(P)-LINKED OXIDOREDUCTASE SUPERFAMILY PROTEIN"/>
    <property type="match status" value="1"/>
</dbReference>
<dbReference type="PRINTS" id="PR00069">
    <property type="entry name" value="ALDKETRDTASE"/>
</dbReference>